<dbReference type="InterPro" id="IPR035994">
    <property type="entry name" value="Nucleoside_phosphorylase_sf"/>
</dbReference>
<name>U5FWV7_POPTR</name>
<keyword evidence="2" id="KW-1185">Reference proteome</keyword>
<dbReference type="GO" id="GO:0003824">
    <property type="term" value="F:catalytic activity"/>
    <property type="evidence" value="ECO:0007669"/>
    <property type="project" value="InterPro"/>
</dbReference>
<evidence type="ECO:0000313" key="2">
    <source>
        <dbReference type="Proteomes" id="UP000006729"/>
    </source>
</evidence>
<accession>U5FWV7</accession>
<dbReference type="EMBL" id="CM009302">
    <property type="protein sequence ID" value="PNT07383.1"/>
    <property type="molecule type" value="Genomic_DNA"/>
</dbReference>
<dbReference type="PANTHER" id="PTHR21234:SF45">
    <property type="entry name" value="NUCLEOSIDE PHOSPHORYLASE DOMAIN-CONTAINING PROTEIN"/>
    <property type="match status" value="1"/>
</dbReference>
<dbReference type="Proteomes" id="UP000006729">
    <property type="component" value="Chromosome 13"/>
</dbReference>
<dbReference type="GO" id="GO:0009116">
    <property type="term" value="P:nucleoside metabolic process"/>
    <property type="evidence" value="ECO:0007669"/>
    <property type="project" value="InterPro"/>
</dbReference>
<dbReference type="KEGG" id="pop:18104192"/>
<reference evidence="1 2" key="1">
    <citation type="journal article" date="2006" name="Science">
        <title>The genome of black cottonwood, Populus trichocarpa (Torr. &amp; Gray).</title>
        <authorList>
            <person name="Tuskan G.A."/>
            <person name="Difazio S."/>
            <person name="Jansson S."/>
            <person name="Bohlmann J."/>
            <person name="Grigoriev I."/>
            <person name="Hellsten U."/>
            <person name="Putnam N."/>
            <person name="Ralph S."/>
            <person name="Rombauts S."/>
            <person name="Salamov A."/>
            <person name="Schein J."/>
            <person name="Sterck L."/>
            <person name="Aerts A."/>
            <person name="Bhalerao R.R."/>
            <person name="Bhalerao R.P."/>
            <person name="Blaudez D."/>
            <person name="Boerjan W."/>
            <person name="Brun A."/>
            <person name="Brunner A."/>
            <person name="Busov V."/>
            <person name="Campbell M."/>
            <person name="Carlson J."/>
            <person name="Chalot M."/>
            <person name="Chapman J."/>
            <person name="Chen G.L."/>
            <person name="Cooper D."/>
            <person name="Coutinho P.M."/>
            <person name="Couturier J."/>
            <person name="Covert S."/>
            <person name="Cronk Q."/>
            <person name="Cunningham R."/>
            <person name="Davis J."/>
            <person name="Degroeve S."/>
            <person name="Dejardin A."/>
            <person name="Depamphilis C."/>
            <person name="Detter J."/>
            <person name="Dirks B."/>
            <person name="Dubchak I."/>
            <person name="Duplessis S."/>
            <person name="Ehlting J."/>
            <person name="Ellis B."/>
            <person name="Gendler K."/>
            <person name="Goodstein D."/>
            <person name="Gribskov M."/>
            <person name="Grimwood J."/>
            <person name="Groover A."/>
            <person name="Gunter L."/>
            <person name="Hamberger B."/>
            <person name="Heinze B."/>
            <person name="Helariutta Y."/>
            <person name="Henrissat B."/>
            <person name="Holligan D."/>
            <person name="Holt R."/>
            <person name="Huang W."/>
            <person name="Islam-Faridi N."/>
            <person name="Jones S."/>
            <person name="Jones-Rhoades M."/>
            <person name="Jorgensen R."/>
            <person name="Joshi C."/>
            <person name="Kangasjarvi J."/>
            <person name="Karlsson J."/>
            <person name="Kelleher C."/>
            <person name="Kirkpatrick R."/>
            <person name="Kirst M."/>
            <person name="Kohler A."/>
            <person name="Kalluri U."/>
            <person name="Larimer F."/>
            <person name="Leebens-Mack J."/>
            <person name="Leple J.C."/>
            <person name="Locascio P."/>
            <person name="Lou Y."/>
            <person name="Lucas S."/>
            <person name="Martin F."/>
            <person name="Montanini B."/>
            <person name="Napoli C."/>
            <person name="Nelson D.R."/>
            <person name="Nelson C."/>
            <person name="Nieminen K."/>
            <person name="Nilsson O."/>
            <person name="Pereda V."/>
            <person name="Peter G."/>
            <person name="Philippe R."/>
            <person name="Pilate G."/>
            <person name="Poliakov A."/>
            <person name="Razumovskaya J."/>
            <person name="Richardson P."/>
            <person name="Rinaldi C."/>
            <person name="Ritland K."/>
            <person name="Rouze P."/>
            <person name="Ryaboy D."/>
            <person name="Schmutz J."/>
            <person name="Schrader J."/>
            <person name="Segerman B."/>
            <person name="Shin H."/>
            <person name="Siddiqui A."/>
            <person name="Sterky F."/>
            <person name="Terry A."/>
            <person name="Tsai C.J."/>
            <person name="Uberbacher E."/>
            <person name="Unneberg P."/>
            <person name="Vahala J."/>
            <person name="Wall K."/>
            <person name="Wessler S."/>
            <person name="Yang G."/>
            <person name="Yin T."/>
            <person name="Douglas C."/>
            <person name="Marra M."/>
            <person name="Sandberg G."/>
            <person name="Van de Peer Y."/>
            <person name="Rokhsar D."/>
        </authorList>
    </citation>
    <scope>NUCLEOTIDE SEQUENCE [LARGE SCALE GENOMIC DNA]</scope>
    <source>
        <strain evidence="2">cv. Nisqually</strain>
    </source>
</reference>
<dbReference type="InParanoid" id="U5FWV7"/>
<organism evidence="1 2">
    <name type="scientific">Populus trichocarpa</name>
    <name type="common">Western balsam poplar</name>
    <name type="synonym">Populus balsamifera subsp. trichocarpa</name>
    <dbReference type="NCBI Taxonomy" id="3694"/>
    <lineage>
        <taxon>Eukaryota</taxon>
        <taxon>Viridiplantae</taxon>
        <taxon>Streptophyta</taxon>
        <taxon>Embryophyta</taxon>
        <taxon>Tracheophyta</taxon>
        <taxon>Spermatophyta</taxon>
        <taxon>Magnoliopsida</taxon>
        <taxon>eudicotyledons</taxon>
        <taxon>Gunneridae</taxon>
        <taxon>Pentapetalae</taxon>
        <taxon>rosids</taxon>
        <taxon>fabids</taxon>
        <taxon>Malpighiales</taxon>
        <taxon>Salicaceae</taxon>
        <taxon>Saliceae</taxon>
        <taxon>Populus</taxon>
    </lineage>
</organism>
<gene>
    <name evidence="1" type="ORF">POPTR_013G082600</name>
</gene>
<dbReference type="AlphaFoldDB" id="U5FWV7"/>
<sequence>MAQKFGSDEGQLNFGEFNYPVNGENLLASVDYDTIKLFFEGQSPQDVFWLPSTTSWYSAATQVLQDLVLRQCYHRVCLPSKPKIVFGTKGSSSDSYIKNKAYGDFLHKGLNVSTADQESAAVAWTSLSNEKPFIVIRGASNVAGEANPGLSPASYLASYNAFLAAAKFIESIPTPRLACE</sequence>
<dbReference type="PANTHER" id="PTHR21234">
    <property type="entry name" value="PURINE NUCLEOSIDE PHOSPHORYLASE"/>
    <property type="match status" value="1"/>
</dbReference>
<protein>
    <submittedName>
        <fullName evidence="1">Uncharacterized protein</fullName>
    </submittedName>
</protein>
<proteinExistence type="predicted"/>
<evidence type="ECO:0000313" key="1">
    <source>
        <dbReference type="EMBL" id="PNT07383.1"/>
    </source>
</evidence>
<dbReference type="SUPFAM" id="SSF53167">
    <property type="entry name" value="Purine and uridine phosphorylases"/>
    <property type="match status" value="1"/>
</dbReference>
<dbReference type="Gene3D" id="3.40.50.1580">
    <property type="entry name" value="Nucleoside phosphorylase domain"/>
    <property type="match status" value="1"/>
</dbReference>
<dbReference type="eggNOG" id="ENOG502R9B2">
    <property type="taxonomic scope" value="Eukaryota"/>
</dbReference>
<dbReference type="OrthoDB" id="1916878at2759"/>
<dbReference type="STRING" id="3694.U5FWV7"/>